<evidence type="ECO:0000259" key="9">
    <source>
        <dbReference type="Pfam" id="PF21500"/>
    </source>
</evidence>
<dbReference type="Gene3D" id="3.40.50.300">
    <property type="entry name" value="P-loop containing nucleotide triphosphate hydrolases"/>
    <property type="match status" value="1"/>
</dbReference>
<evidence type="ECO:0000313" key="11">
    <source>
        <dbReference type="Proteomes" id="UP000008084"/>
    </source>
</evidence>
<dbReference type="PATRIC" id="fig|930944.6.peg.531"/>
<sequence>MADQQRNSVMKWYAWLTAPYRQWVGQQTAGRGHHALLLHSLPGNGEEALIYGISRWLMCQQRQGEKSCGECHSCRLMLAGNHPDWYVLTLEKGKSSLGVELVRQQIEKLYSHAQQGGAKVVWLPHAELLTDAAANALLKTLEEPPEKTYFLLDCHQPASLLATLRSRCFYWHLACPDTALSLQWLQRQIPAEPVSMLAALKLSEGAPLAAERLLQPERWATRTTLCHALHSALHSSDLLSLLPQLNHDDAPERLQWISSLVLDALKWQQGAGQFAVNQDQLPLVQQLAGMAATPVLLHSAQALGHCRHQLLSVVGVNRELLLTEFLLNWETALTTGTYSTLSSL</sequence>
<keyword evidence="6" id="KW-0239">DNA-directed DNA polymerase</keyword>
<protein>
    <recommendedName>
        <fullName evidence="2">DNA polymerase III subunit delta'</fullName>
        <ecNumber evidence="1">2.7.7.7</ecNumber>
    </recommendedName>
</protein>
<dbReference type="InterPro" id="IPR008921">
    <property type="entry name" value="DNA_pol3_clamp-load_cplx_C"/>
</dbReference>
<name>A0A0H3NW23_YERE1</name>
<feature type="domain" description="DNA polymerase III subunit delta' AAA+ ATPase lid" evidence="9">
    <location>
        <begin position="176"/>
        <end position="215"/>
    </location>
</feature>
<dbReference type="GO" id="GO:0003887">
    <property type="term" value="F:DNA-directed DNA polymerase activity"/>
    <property type="evidence" value="ECO:0007669"/>
    <property type="project" value="UniProtKB-KW"/>
</dbReference>
<dbReference type="AlphaFoldDB" id="A0A0H3NW23"/>
<dbReference type="InterPro" id="IPR004622">
    <property type="entry name" value="DNA_pol_HolB"/>
</dbReference>
<feature type="domain" description="DNA polymerase III delta subunit C-terminal" evidence="8">
    <location>
        <begin position="217"/>
        <end position="331"/>
    </location>
</feature>
<dbReference type="Pfam" id="PF21500">
    <property type="entry name" value="HolB_lid"/>
    <property type="match status" value="1"/>
</dbReference>
<accession>A0A0H3NW23</accession>
<dbReference type="EC" id="2.7.7.7" evidence="1"/>
<evidence type="ECO:0000256" key="3">
    <source>
        <dbReference type="ARBA" id="ARBA00022679"/>
    </source>
</evidence>
<evidence type="ECO:0000313" key="10">
    <source>
        <dbReference type="EMBL" id="CBY27647.1"/>
    </source>
</evidence>
<dbReference type="InterPro" id="IPR027417">
    <property type="entry name" value="P-loop_NTPase"/>
</dbReference>
<dbReference type="FunFam" id="3.40.50.300:FF:000890">
    <property type="entry name" value="DNA polymerase III subunit delta"/>
    <property type="match status" value="1"/>
</dbReference>
<dbReference type="Gene3D" id="1.20.272.10">
    <property type="match status" value="1"/>
</dbReference>
<dbReference type="SUPFAM" id="SSF52540">
    <property type="entry name" value="P-loop containing nucleoside triphosphate hydrolases"/>
    <property type="match status" value="1"/>
</dbReference>
<dbReference type="PANTHER" id="PTHR11669:SF8">
    <property type="entry name" value="DNA POLYMERASE III SUBUNIT DELTA"/>
    <property type="match status" value="1"/>
</dbReference>
<evidence type="ECO:0000256" key="5">
    <source>
        <dbReference type="ARBA" id="ARBA00022705"/>
    </source>
</evidence>
<dbReference type="NCBIfam" id="NF005941">
    <property type="entry name" value="PRK07993.1"/>
    <property type="match status" value="1"/>
</dbReference>
<dbReference type="InterPro" id="IPR050238">
    <property type="entry name" value="DNA_Rep/Repair_Clamp_Loader"/>
</dbReference>
<evidence type="ECO:0000259" key="8">
    <source>
        <dbReference type="Pfam" id="PF09115"/>
    </source>
</evidence>
<dbReference type="GO" id="GO:0006261">
    <property type="term" value="P:DNA-templated DNA replication"/>
    <property type="evidence" value="ECO:0007669"/>
    <property type="project" value="TreeGrafter"/>
</dbReference>
<dbReference type="HOGENOM" id="CLU_006229_4_3_6"/>
<organism evidence="10 11">
    <name type="scientific">Yersinia enterocolitica subsp. palearctica serotype O:3 (strain DSM 13030 / CIP 106945 / Y11)</name>
    <dbReference type="NCBI Taxonomy" id="930944"/>
    <lineage>
        <taxon>Bacteria</taxon>
        <taxon>Pseudomonadati</taxon>
        <taxon>Pseudomonadota</taxon>
        <taxon>Gammaproteobacteria</taxon>
        <taxon>Enterobacterales</taxon>
        <taxon>Yersiniaceae</taxon>
        <taxon>Yersinia</taxon>
    </lineage>
</organism>
<dbReference type="Proteomes" id="UP000008084">
    <property type="component" value="Chromosome"/>
</dbReference>
<gene>
    <name evidence="10" type="ordered locus">Y11_05341</name>
</gene>
<proteinExistence type="predicted"/>
<evidence type="ECO:0000256" key="6">
    <source>
        <dbReference type="ARBA" id="ARBA00022932"/>
    </source>
</evidence>
<keyword evidence="3 10" id="KW-0808">Transferase</keyword>
<dbReference type="Pfam" id="PF09115">
    <property type="entry name" value="DNApol3-delta_C"/>
    <property type="match status" value="1"/>
</dbReference>
<evidence type="ECO:0000256" key="1">
    <source>
        <dbReference type="ARBA" id="ARBA00012417"/>
    </source>
</evidence>
<dbReference type="PANTHER" id="PTHR11669">
    <property type="entry name" value="REPLICATION FACTOR C / DNA POLYMERASE III GAMMA-TAU SUBUNIT"/>
    <property type="match status" value="1"/>
</dbReference>
<dbReference type="Pfam" id="PF13177">
    <property type="entry name" value="DNA_pol3_delta2"/>
    <property type="match status" value="1"/>
</dbReference>
<dbReference type="KEGG" id="yey:Y11_05341"/>
<evidence type="ECO:0000256" key="7">
    <source>
        <dbReference type="ARBA" id="ARBA00049244"/>
    </source>
</evidence>
<dbReference type="Gene3D" id="1.10.8.10">
    <property type="entry name" value="DNA helicase RuvA subunit, C-terminal domain"/>
    <property type="match status" value="1"/>
</dbReference>
<comment type="catalytic activity">
    <reaction evidence="7">
        <text>DNA(n) + a 2'-deoxyribonucleoside 5'-triphosphate = DNA(n+1) + diphosphate</text>
        <dbReference type="Rhea" id="RHEA:22508"/>
        <dbReference type="Rhea" id="RHEA-COMP:17339"/>
        <dbReference type="Rhea" id="RHEA-COMP:17340"/>
        <dbReference type="ChEBI" id="CHEBI:33019"/>
        <dbReference type="ChEBI" id="CHEBI:61560"/>
        <dbReference type="ChEBI" id="CHEBI:173112"/>
        <dbReference type="EC" id="2.7.7.7"/>
    </reaction>
</comment>
<dbReference type="InterPro" id="IPR015199">
    <property type="entry name" value="DNA_pol_III_delta_C"/>
</dbReference>
<reference evidence="10 11" key="1">
    <citation type="journal article" date="2011" name="J. Bacteriol.">
        <title>Complete genome sequence of Yersinia enterocolitica subsp. palearctica serogroup O:3.</title>
        <authorList>
            <person name="Batzilla J."/>
            <person name="Hoper D."/>
            <person name="Antonenka U."/>
            <person name="Heesemann J."/>
            <person name="Rakin A."/>
        </authorList>
    </citation>
    <scope>NUCLEOTIDE SEQUENCE [LARGE SCALE GENOMIC DNA]</scope>
    <source>
        <strain evidence="11">DSM 13030 / CIP 106945 / Y11</strain>
    </source>
</reference>
<dbReference type="EMBL" id="FR729477">
    <property type="protein sequence ID" value="CBY27647.1"/>
    <property type="molecule type" value="Genomic_DNA"/>
</dbReference>
<dbReference type="GO" id="GO:0003677">
    <property type="term" value="F:DNA binding"/>
    <property type="evidence" value="ECO:0007669"/>
    <property type="project" value="InterPro"/>
</dbReference>
<dbReference type="GO" id="GO:0008408">
    <property type="term" value="F:3'-5' exonuclease activity"/>
    <property type="evidence" value="ECO:0007669"/>
    <property type="project" value="InterPro"/>
</dbReference>
<keyword evidence="5" id="KW-0235">DNA replication</keyword>
<evidence type="ECO:0000256" key="4">
    <source>
        <dbReference type="ARBA" id="ARBA00022695"/>
    </source>
</evidence>
<dbReference type="InterPro" id="IPR048731">
    <property type="entry name" value="HolB_lid-gammaproteobact"/>
</dbReference>
<dbReference type="NCBIfam" id="TIGR00678">
    <property type="entry name" value="holB"/>
    <property type="match status" value="1"/>
</dbReference>
<keyword evidence="4 10" id="KW-0548">Nucleotidyltransferase</keyword>
<dbReference type="GO" id="GO:0009360">
    <property type="term" value="C:DNA polymerase III complex"/>
    <property type="evidence" value="ECO:0007669"/>
    <property type="project" value="InterPro"/>
</dbReference>
<dbReference type="SUPFAM" id="SSF48019">
    <property type="entry name" value="post-AAA+ oligomerization domain-like"/>
    <property type="match status" value="1"/>
</dbReference>
<evidence type="ECO:0000256" key="2">
    <source>
        <dbReference type="ARBA" id="ARBA00014363"/>
    </source>
</evidence>